<dbReference type="AlphaFoldDB" id="W9NFP8"/>
<dbReference type="EMBL" id="JH651011">
    <property type="protein sequence ID" value="EXA31593.1"/>
    <property type="molecule type" value="Genomic_DNA"/>
</dbReference>
<accession>W9NFP8</accession>
<dbReference type="Proteomes" id="UP000030751">
    <property type="component" value="Unassembled WGS sequence"/>
</dbReference>
<gene>
    <name evidence="1" type="ORF">FOVG_17134</name>
</gene>
<proteinExistence type="predicted"/>
<evidence type="ECO:0000313" key="1">
    <source>
        <dbReference type="EMBL" id="EXA31593.1"/>
    </source>
</evidence>
<name>W9NFP8_FUSOX</name>
<organism evidence="1">
    <name type="scientific">Fusarium oxysporum f. sp. pisi HDV247</name>
    <dbReference type="NCBI Taxonomy" id="1080344"/>
    <lineage>
        <taxon>Eukaryota</taxon>
        <taxon>Fungi</taxon>
        <taxon>Dikarya</taxon>
        <taxon>Ascomycota</taxon>
        <taxon>Pezizomycotina</taxon>
        <taxon>Sordariomycetes</taxon>
        <taxon>Hypocreomycetidae</taxon>
        <taxon>Hypocreales</taxon>
        <taxon>Nectriaceae</taxon>
        <taxon>Fusarium</taxon>
        <taxon>Fusarium oxysporum species complex</taxon>
    </lineage>
</organism>
<dbReference type="HOGENOM" id="CLU_3050368_0_0_1"/>
<protein>
    <submittedName>
        <fullName evidence="1">Uncharacterized protein</fullName>
    </submittedName>
</protein>
<reference evidence="1" key="1">
    <citation type="submission" date="2011-10" db="EMBL/GenBank/DDBJ databases">
        <title>The Genome Sequence of Fusarium oxysporum HDV247.</title>
        <authorList>
            <consortium name="The Broad Institute Genome Sequencing Platform"/>
            <person name="Ma L.-J."/>
            <person name="Gale L.R."/>
            <person name="Schwartz D.C."/>
            <person name="Zhou S."/>
            <person name="Corby-Kistler H."/>
            <person name="Young S.K."/>
            <person name="Zeng Q."/>
            <person name="Gargeya S."/>
            <person name="Fitzgerald M."/>
            <person name="Haas B."/>
            <person name="Abouelleil A."/>
            <person name="Alvarado L."/>
            <person name="Arachchi H.M."/>
            <person name="Berlin A."/>
            <person name="Brown A."/>
            <person name="Chapman S.B."/>
            <person name="Chen Z."/>
            <person name="Dunbar C."/>
            <person name="Freedman E."/>
            <person name="Gearin G."/>
            <person name="Goldberg J."/>
            <person name="Griggs A."/>
            <person name="Gujja S."/>
            <person name="Heiman D."/>
            <person name="Howarth C."/>
            <person name="Larson L."/>
            <person name="Lui A."/>
            <person name="MacDonald P.J.P."/>
            <person name="Montmayeur A."/>
            <person name="Murphy C."/>
            <person name="Neiman D."/>
            <person name="Pearson M."/>
            <person name="Priest M."/>
            <person name="Roberts A."/>
            <person name="Saif S."/>
            <person name="Shea T."/>
            <person name="Shenoy N."/>
            <person name="Sisk P."/>
            <person name="Stolte C."/>
            <person name="Sykes S."/>
            <person name="Wortman J."/>
            <person name="Nusbaum C."/>
            <person name="Birren B."/>
        </authorList>
    </citation>
    <scope>NUCLEOTIDE SEQUENCE [LARGE SCALE GENOMIC DNA]</scope>
    <source>
        <strain evidence="1">HDV247</strain>
    </source>
</reference>
<reference evidence="1" key="2">
    <citation type="submission" date="2012-05" db="EMBL/GenBank/DDBJ databases">
        <title>Annotation of the Genome Sequence of Fusarium oxysporum HDV247.</title>
        <authorList>
            <consortium name="The Broad Institute Genomics Platform"/>
            <person name="Ma L.-J."/>
            <person name="Corby-Kistler H."/>
            <person name="Broz K."/>
            <person name="Gale L.R."/>
            <person name="Jonkers W."/>
            <person name="O'Donnell K."/>
            <person name="Ploetz R."/>
            <person name="Steinberg C."/>
            <person name="Schwartz D.C."/>
            <person name="VanEtten H."/>
            <person name="Zhou S."/>
            <person name="Young S.K."/>
            <person name="Zeng Q."/>
            <person name="Gargeya S."/>
            <person name="Fitzgerald M."/>
            <person name="Abouelleil A."/>
            <person name="Alvarado L."/>
            <person name="Chapman S.B."/>
            <person name="Gainer-Dewar J."/>
            <person name="Goldberg J."/>
            <person name="Griggs A."/>
            <person name="Gujja S."/>
            <person name="Hansen M."/>
            <person name="Howarth C."/>
            <person name="Imamovic A."/>
            <person name="Ireland A."/>
            <person name="Larimer J."/>
            <person name="McCowan C."/>
            <person name="Murphy C."/>
            <person name="Pearson M."/>
            <person name="Poon T.W."/>
            <person name="Priest M."/>
            <person name="Roberts A."/>
            <person name="Saif S."/>
            <person name="Shea T."/>
            <person name="Sykes S."/>
            <person name="Wortman J."/>
            <person name="Nusbaum C."/>
            <person name="Birren B."/>
        </authorList>
    </citation>
    <scope>NUCLEOTIDE SEQUENCE</scope>
    <source>
        <strain evidence="1">HDV247</strain>
    </source>
</reference>
<sequence length="54" mass="5808">MLLLDKRAQAGRCPGGRVKYWRSMMAMTLAASPTASAVANDDILTVREAVSKVV</sequence>